<evidence type="ECO:0000313" key="2">
    <source>
        <dbReference type="EMBL" id="GAA5048005.1"/>
    </source>
</evidence>
<feature type="domain" description="HVO-0234-like beta-propeller" evidence="1">
    <location>
        <begin position="3"/>
        <end position="264"/>
    </location>
</feature>
<proteinExistence type="predicted"/>
<comment type="caution">
    <text evidence="2">The sequence shown here is derived from an EMBL/GenBank/DDBJ whole genome shotgun (WGS) entry which is preliminary data.</text>
</comment>
<evidence type="ECO:0000313" key="3">
    <source>
        <dbReference type="Proteomes" id="UP001501729"/>
    </source>
</evidence>
<dbReference type="Proteomes" id="UP001501729">
    <property type="component" value="Unassembled WGS sequence"/>
</dbReference>
<dbReference type="GeneID" id="68612523"/>
<dbReference type="AlphaFoldDB" id="A0AAV3UG31"/>
<gene>
    <name evidence="2" type="ORF">GCM10025751_19280</name>
</gene>
<organism evidence="2 3">
    <name type="scientific">Haladaptatus pallidirubidus</name>
    <dbReference type="NCBI Taxonomy" id="1008152"/>
    <lineage>
        <taxon>Archaea</taxon>
        <taxon>Methanobacteriati</taxon>
        <taxon>Methanobacteriota</taxon>
        <taxon>Stenosarchaea group</taxon>
        <taxon>Halobacteria</taxon>
        <taxon>Halobacteriales</taxon>
        <taxon>Haladaptataceae</taxon>
        <taxon>Haladaptatus</taxon>
    </lineage>
</organism>
<sequence>MTSIDEKRVYSDREGTTTVFVAAELGVARVEVSEDIVGEFEIAHRCVARDVTVADDSLAIATDEDVLDGDFSPLDFGPAVAVGFDGDNCIAAKEDGTLARYDGDWHELASVPEVRAIDGALVATAEGIYQIVDHGARYVGLDDVRDVSTAGVPLAATADGLYWLGNGWMDTMAGDFRVVSATDDPVETAYAGTPNALFAKSDGEWRESAEWEQIELPVDEPVADIGFGDGVYVATESGTFLSTVGDGWRSRHLGLTGVRALAVR</sequence>
<dbReference type="Pfam" id="PF23366">
    <property type="entry name" value="Beta-prop_HVO_0234"/>
    <property type="match status" value="1"/>
</dbReference>
<dbReference type="EMBL" id="BAABKX010000001">
    <property type="protein sequence ID" value="GAA5048005.1"/>
    <property type="molecule type" value="Genomic_DNA"/>
</dbReference>
<keyword evidence="3" id="KW-1185">Reference proteome</keyword>
<protein>
    <recommendedName>
        <fullName evidence="1">HVO-0234-like beta-propeller domain-containing protein</fullName>
    </recommendedName>
</protein>
<reference evidence="2 3" key="1">
    <citation type="journal article" date="2019" name="Int. J. Syst. Evol. Microbiol.">
        <title>The Global Catalogue of Microorganisms (GCM) 10K type strain sequencing project: providing services to taxonomists for standard genome sequencing and annotation.</title>
        <authorList>
            <consortium name="The Broad Institute Genomics Platform"/>
            <consortium name="The Broad Institute Genome Sequencing Center for Infectious Disease"/>
            <person name="Wu L."/>
            <person name="Ma J."/>
        </authorList>
    </citation>
    <scope>NUCLEOTIDE SEQUENCE [LARGE SCALE GENOMIC DNA]</scope>
    <source>
        <strain evidence="2 3">JCM 17504</strain>
    </source>
</reference>
<accession>A0AAV3UG31</accession>
<evidence type="ECO:0000259" key="1">
    <source>
        <dbReference type="Pfam" id="PF23366"/>
    </source>
</evidence>
<dbReference type="InterPro" id="IPR056505">
    <property type="entry name" value="Beta-prop_HVO_0234"/>
</dbReference>
<name>A0AAV3UG31_9EURY</name>
<dbReference type="RefSeq" id="WP_227776682.1">
    <property type="nucleotide sequence ID" value="NZ_BAABKX010000001.1"/>
</dbReference>